<comment type="caution">
    <text evidence="11">The sequence shown here is derived from an EMBL/GenBank/DDBJ whole genome shotgun (WGS) entry which is preliminary data.</text>
</comment>
<keyword evidence="3 9" id="KW-0812">Transmembrane</keyword>
<accession>A0A512DEY0</accession>
<dbReference type="InterPro" id="IPR017825">
    <property type="entry name" value="Lycopene_cyclase_dom"/>
</dbReference>
<organism evidence="11 12">
    <name type="scientific">Cellulomonas aerilata</name>
    <dbReference type="NCBI Taxonomy" id="515326"/>
    <lineage>
        <taxon>Bacteria</taxon>
        <taxon>Bacillati</taxon>
        <taxon>Actinomycetota</taxon>
        <taxon>Actinomycetes</taxon>
        <taxon>Micrococcales</taxon>
        <taxon>Cellulomonadaceae</taxon>
        <taxon>Cellulomonas</taxon>
    </lineage>
</organism>
<sequence length="140" mass="14637">MTNAVLNVSVLLVLGAVVAPVLRRLRPLPLACGALLLVALTVVFDTLMIAADLYVFDPDRILGVYVWGAPVEDFAYALAASALMPALWTWLGARRRPVRRGGPGRRSGAPVADGAEPGAQPGAVPGGDPTADRARRGEEA</sequence>
<dbReference type="Pfam" id="PF18916">
    <property type="entry name" value="Lycopene_cyc"/>
    <property type="match status" value="1"/>
</dbReference>
<evidence type="ECO:0000256" key="3">
    <source>
        <dbReference type="ARBA" id="ARBA00022692"/>
    </source>
</evidence>
<evidence type="ECO:0000256" key="4">
    <source>
        <dbReference type="ARBA" id="ARBA00022746"/>
    </source>
</evidence>
<feature type="transmembrane region" description="Helical" evidence="9">
    <location>
        <begin position="6"/>
        <end position="22"/>
    </location>
</feature>
<evidence type="ECO:0000256" key="2">
    <source>
        <dbReference type="ARBA" id="ARBA00004829"/>
    </source>
</evidence>
<evidence type="ECO:0000313" key="11">
    <source>
        <dbReference type="EMBL" id="GEO35027.1"/>
    </source>
</evidence>
<comment type="subcellular location">
    <subcellularLocation>
        <location evidence="1">Membrane</location>
        <topology evidence="1">Multi-pass membrane protein</topology>
    </subcellularLocation>
</comment>
<keyword evidence="4" id="KW-0125">Carotenoid biosynthesis</keyword>
<protein>
    <recommendedName>
        <fullName evidence="10">Lycopene cyclase domain-containing protein</fullName>
    </recommendedName>
</protein>
<proteinExistence type="predicted"/>
<dbReference type="NCBIfam" id="TIGR03462">
    <property type="entry name" value="CarR_dom_SF"/>
    <property type="match status" value="1"/>
</dbReference>
<dbReference type="GO" id="GO:0016117">
    <property type="term" value="P:carotenoid biosynthetic process"/>
    <property type="evidence" value="ECO:0007669"/>
    <property type="project" value="UniProtKB-KW"/>
</dbReference>
<comment type="pathway">
    <text evidence="2">Carotenoid biosynthesis.</text>
</comment>
<name>A0A512DEY0_9CELL</name>
<feature type="transmembrane region" description="Helical" evidence="9">
    <location>
        <begin position="34"/>
        <end position="54"/>
    </location>
</feature>
<dbReference type="Proteomes" id="UP000321181">
    <property type="component" value="Unassembled WGS sequence"/>
</dbReference>
<dbReference type="RefSeq" id="WP_246131217.1">
    <property type="nucleotide sequence ID" value="NZ_BAAARM010000001.1"/>
</dbReference>
<feature type="compositionally biased region" description="Basic and acidic residues" evidence="8">
    <location>
        <begin position="130"/>
        <end position="140"/>
    </location>
</feature>
<reference evidence="11 12" key="1">
    <citation type="submission" date="2019-07" db="EMBL/GenBank/DDBJ databases">
        <title>Whole genome shotgun sequence of Cellulomonas aerilata NBRC 106308.</title>
        <authorList>
            <person name="Hosoyama A."/>
            <person name="Uohara A."/>
            <person name="Ohji S."/>
            <person name="Ichikawa N."/>
        </authorList>
    </citation>
    <scope>NUCLEOTIDE SEQUENCE [LARGE SCALE GENOMIC DNA]</scope>
    <source>
        <strain evidence="11 12">NBRC 106308</strain>
    </source>
</reference>
<evidence type="ECO:0000256" key="1">
    <source>
        <dbReference type="ARBA" id="ARBA00004141"/>
    </source>
</evidence>
<feature type="domain" description="Lycopene cyclase" evidence="10">
    <location>
        <begin position="15"/>
        <end position="90"/>
    </location>
</feature>
<feature type="transmembrane region" description="Helical" evidence="9">
    <location>
        <begin position="74"/>
        <end position="93"/>
    </location>
</feature>
<evidence type="ECO:0000256" key="6">
    <source>
        <dbReference type="ARBA" id="ARBA00023136"/>
    </source>
</evidence>
<dbReference type="GO" id="GO:0016020">
    <property type="term" value="C:membrane"/>
    <property type="evidence" value="ECO:0007669"/>
    <property type="project" value="UniProtKB-SubCell"/>
</dbReference>
<gene>
    <name evidence="11" type="ORF">CAE01nite_27520</name>
</gene>
<evidence type="ECO:0000256" key="9">
    <source>
        <dbReference type="SAM" id="Phobius"/>
    </source>
</evidence>
<evidence type="ECO:0000256" key="7">
    <source>
        <dbReference type="ARBA" id="ARBA00023235"/>
    </source>
</evidence>
<keyword evidence="5 9" id="KW-1133">Transmembrane helix</keyword>
<evidence type="ECO:0000256" key="5">
    <source>
        <dbReference type="ARBA" id="ARBA00022989"/>
    </source>
</evidence>
<dbReference type="GO" id="GO:0045436">
    <property type="term" value="F:lycopene beta cyclase activity"/>
    <property type="evidence" value="ECO:0007669"/>
    <property type="project" value="UniProtKB-ARBA"/>
</dbReference>
<evidence type="ECO:0000313" key="12">
    <source>
        <dbReference type="Proteomes" id="UP000321181"/>
    </source>
</evidence>
<dbReference type="GO" id="GO:0016872">
    <property type="term" value="F:intramolecular lyase activity"/>
    <property type="evidence" value="ECO:0007669"/>
    <property type="project" value="InterPro"/>
</dbReference>
<keyword evidence="7" id="KW-0413">Isomerase</keyword>
<evidence type="ECO:0000256" key="8">
    <source>
        <dbReference type="SAM" id="MobiDB-lite"/>
    </source>
</evidence>
<dbReference type="AlphaFoldDB" id="A0A512DEY0"/>
<evidence type="ECO:0000259" key="10">
    <source>
        <dbReference type="Pfam" id="PF18916"/>
    </source>
</evidence>
<dbReference type="EMBL" id="BJYY01000017">
    <property type="protein sequence ID" value="GEO35027.1"/>
    <property type="molecule type" value="Genomic_DNA"/>
</dbReference>
<keyword evidence="6 9" id="KW-0472">Membrane</keyword>
<keyword evidence="12" id="KW-1185">Reference proteome</keyword>
<feature type="region of interest" description="Disordered" evidence="8">
    <location>
        <begin position="96"/>
        <end position="140"/>
    </location>
</feature>